<evidence type="ECO:0008006" key="4">
    <source>
        <dbReference type="Google" id="ProtNLM"/>
    </source>
</evidence>
<sequence>MSLYAVVEFTEEHGATAAVSSSWLRNNERYCRWPSGPSSNINKLADSHAKVESCWSLFPCKVLHKYDSYKGARKGCRKSEYTSNIETSAYETNFSQIKRRRKRISVEIPARASLPKRARLPSRSSGGSSVSSCLTFGSEPATGINNNCPTGGLLEATVQSIKNESVPVSRTQIHGDRTPTLHLVNHDGIPPPSSTYMRNTPCSSRSTVNSFRKQHQYTGNPTALTLQFNEEAQLMSQPINQTSAYDSRGTSSQQSSIANRVVSPIITCVPTTSHLSTRDTIVGDSHEYQTFQRTVLEYLVKVLDNQREILRRTADNTKVKPSSTLPVTVPIDSIDNLNAFNQWLSAPIHLQNTAVELCVIGGHSITSITQRILVALLTNQLAKELSFTGKGNKTQAGIKGTYLLKLIYDTVRLTKGGETATNSEVDTAIQKWLKGAPDRDGGRKRRRVARCSNINEETPRGPDVEGE</sequence>
<dbReference type="PANTHER" id="PTHR34153">
    <property type="entry name" value="SI:CH211-262H13.3-RELATED-RELATED"/>
    <property type="match status" value="1"/>
</dbReference>
<evidence type="ECO:0000313" key="3">
    <source>
        <dbReference type="Proteomes" id="UP001642540"/>
    </source>
</evidence>
<dbReference type="Proteomes" id="UP001642540">
    <property type="component" value="Unassembled WGS sequence"/>
</dbReference>
<protein>
    <recommendedName>
        <fullName evidence="4">DUF4806 domain-containing protein</fullName>
    </recommendedName>
</protein>
<proteinExistence type="predicted"/>
<feature type="region of interest" description="Disordered" evidence="1">
    <location>
        <begin position="435"/>
        <end position="467"/>
    </location>
</feature>
<gene>
    <name evidence="2" type="ORF">ODALV1_LOCUS17933</name>
</gene>
<evidence type="ECO:0000256" key="1">
    <source>
        <dbReference type="SAM" id="MobiDB-lite"/>
    </source>
</evidence>
<dbReference type="PANTHER" id="PTHR34153:SF2">
    <property type="entry name" value="SI:CH211-262H13.3-RELATED"/>
    <property type="match status" value="1"/>
</dbReference>
<organism evidence="2 3">
    <name type="scientific">Orchesella dallaii</name>
    <dbReference type="NCBI Taxonomy" id="48710"/>
    <lineage>
        <taxon>Eukaryota</taxon>
        <taxon>Metazoa</taxon>
        <taxon>Ecdysozoa</taxon>
        <taxon>Arthropoda</taxon>
        <taxon>Hexapoda</taxon>
        <taxon>Collembola</taxon>
        <taxon>Entomobryomorpha</taxon>
        <taxon>Entomobryoidea</taxon>
        <taxon>Orchesellidae</taxon>
        <taxon>Orchesellinae</taxon>
        <taxon>Orchesella</taxon>
    </lineage>
</organism>
<comment type="caution">
    <text evidence="2">The sequence shown here is derived from an EMBL/GenBank/DDBJ whole genome shotgun (WGS) entry which is preliminary data.</text>
</comment>
<name>A0ABP1R423_9HEXA</name>
<keyword evidence="3" id="KW-1185">Reference proteome</keyword>
<accession>A0ABP1R423</accession>
<evidence type="ECO:0000313" key="2">
    <source>
        <dbReference type="EMBL" id="CAL8117992.1"/>
    </source>
</evidence>
<dbReference type="EMBL" id="CAXLJM020000057">
    <property type="protein sequence ID" value="CAL8117992.1"/>
    <property type="molecule type" value="Genomic_DNA"/>
</dbReference>
<feature type="compositionally biased region" description="Basic and acidic residues" evidence="1">
    <location>
        <begin position="457"/>
        <end position="467"/>
    </location>
</feature>
<feature type="region of interest" description="Disordered" evidence="1">
    <location>
        <begin position="180"/>
        <end position="202"/>
    </location>
</feature>
<reference evidence="2 3" key="1">
    <citation type="submission" date="2024-08" db="EMBL/GenBank/DDBJ databases">
        <authorList>
            <person name="Cucini C."/>
            <person name="Frati F."/>
        </authorList>
    </citation>
    <scope>NUCLEOTIDE SEQUENCE [LARGE SCALE GENOMIC DNA]</scope>
</reference>